<dbReference type="AlphaFoldDB" id="A0A5M8IA69"/>
<organism evidence="1 2">
    <name type="scientific">Chlorobium phaeovibrioides</name>
    <dbReference type="NCBI Taxonomy" id="1094"/>
    <lineage>
        <taxon>Bacteria</taxon>
        <taxon>Pseudomonadati</taxon>
        <taxon>Chlorobiota</taxon>
        <taxon>Chlorobiia</taxon>
        <taxon>Chlorobiales</taxon>
        <taxon>Chlorobiaceae</taxon>
        <taxon>Chlorobium/Pelodictyon group</taxon>
        <taxon>Chlorobium</taxon>
    </lineage>
</organism>
<evidence type="ECO:0000313" key="1">
    <source>
        <dbReference type="EMBL" id="KAA6232271.1"/>
    </source>
</evidence>
<comment type="caution">
    <text evidence="1">The sequence shown here is derived from an EMBL/GenBank/DDBJ whole genome shotgun (WGS) entry which is preliminary data.</text>
</comment>
<gene>
    <name evidence="1" type="ORF">FP507_03575</name>
</gene>
<dbReference type="Proteomes" id="UP000327458">
    <property type="component" value="Unassembled WGS sequence"/>
</dbReference>
<name>A0A5M8IA69_CHLPH</name>
<proteinExistence type="predicted"/>
<protein>
    <submittedName>
        <fullName evidence="1">Uncharacterized protein</fullName>
    </submittedName>
</protein>
<dbReference type="EMBL" id="VMRG01000001">
    <property type="protein sequence ID" value="KAA6232271.1"/>
    <property type="molecule type" value="Genomic_DNA"/>
</dbReference>
<evidence type="ECO:0000313" key="2">
    <source>
        <dbReference type="Proteomes" id="UP000327458"/>
    </source>
</evidence>
<sequence>MESELSPAIEGALESMPLHQYHYAVEKLSVAVECLATHPGDVRERLMAAFLGFHPLTEKDFPLELQADWRWVIKELSRCGPQLSHDGKARIGSFENTMKRIRKATGAKIAEKIYHLYRAVREYDLYRQAGP</sequence>
<reference evidence="1 2" key="1">
    <citation type="submission" date="2019-07" db="EMBL/GenBank/DDBJ databases">
        <title>Draft genome Sequence of Chlorobium phaeovibrioides sp. strain PhvTcv-s14, from the Phylum Chlorobi.</title>
        <authorList>
            <person name="Babenko V."/>
            <person name="Boldyreva D."/>
            <person name="Kanygina A."/>
            <person name="Selezneva O."/>
            <person name="Akopiyan T."/>
            <person name="Lunina O."/>
        </authorList>
    </citation>
    <scope>NUCLEOTIDE SEQUENCE [LARGE SCALE GENOMIC DNA]</scope>
    <source>
        <strain evidence="1 2">GrTcv12</strain>
    </source>
</reference>
<accession>A0A5M8IA69</accession>